<evidence type="ECO:0000313" key="3">
    <source>
        <dbReference type="Proteomes" id="UP000325684"/>
    </source>
</evidence>
<feature type="domain" description="NADP-dependent oxidoreductase" evidence="1">
    <location>
        <begin position="24"/>
        <end position="326"/>
    </location>
</feature>
<accession>A0A5N3PHN6</accession>
<dbReference type="Gene3D" id="3.20.20.100">
    <property type="entry name" value="NADP-dependent oxidoreductase domain"/>
    <property type="match status" value="1"/>
</dbReference>
<dbReference type="GO" id="GO:0016491">
    <property type="term" value="F:oxidoreductase activity"/>
    <property type="evidence" value="ECO:0007669"/>
    <property type="project" value="InterPro"/>
</dbReference>
<proteinExistence type="predicted"/>
<evidence type="ECO:0000313" key="2">
    <source>
        <dbReference type="EMBL" id="KAB0269234.1"/>
    </source>
</evidence>
<dbReference type="AlphaFoldDB" id="A0A5N3PHN6"/>
<protein>
    <submittedName>
        <fullName evidence="2">Aldo/keto reductase</fullName>
    </submittedName>
</protein>
<dbReference type="Proteomes" id="UP000325684">
    <property type="component" value="Unassembled WGS sequence"/>
</dbReference>
<dbReference type="PANTHER" id="PTHR42686:SF1">
    <property type="entry name" value="GH17980P-RELATED"/>
    <property type="match status" value="1"/>
</dbReference>
<dbReference type="Pfam" id="PF00248">
    <property type="entry name" value="Aldo_ket_red"/>
    <property type="match status" value="1"/>
</dbReference>
<dbReference type="RefSeq" id="WP_150942292.1">
    <property type="nucleotide sequence ID" value="NZ_VCMV01000003.1"/>
</dbReference>
<dbReference type="InterPro" id="IPR023210">
    <property type="entry name" value="NADP_OxRdtase_dom"/>
</dbReference>
<dbReference type="InterPro" id="IPR020471">
    <property type="entry name" value="AKR"/>
</dbReference>
<name>A0A5N3PHN6_9HYPH</name>
<dbReference type="SUPFAM" id="SSF51430">
    <property type="entry name" value="NAD(P)-linked oxidoreductase"/>
    <property type="match status" value="1"/>
</dbReference>
<gene>
    <name evidence="2" type="ORF">FEZ63_03800</name>
</gene>
<reference evidence="2 3" key="1">
    <citation type="journal article" date="2019" name="Microorganisms">
        <title>Genome Insights into the Novel Species Microvirga brassicacearum, a Rapeseed Endophyte with Biotechnological Potential.</title>
        <authorList>
            <person name="Jimenez-Gomez A."/>
            <person name="Saati-Santamaria Z."/>
            <person name="Igual J.M."/>
            <person name="Rivas R."/>
            <person name="Mateos P.F."/>
            <person name="Garcia-Fraile P."/>
        </authorList>
    </citation>
    <scope>NUCLEOTIDE SEQUENCE [LARGE SCALE GENOMIC DNA]</scope>
    <source>
        <strain evidence="2 3">CDVBN77</strain>
    </source>
</reference>
<dbReference type="GO" id="GO:0005829">
    <property type="term" value="C:cytosol"/>
    <property type="evidence" value="ECO:0007669"/>
    <property type="project" value="TreeGrafter"/>
</dbReference>
<comment type="caution">
    <text evidence="2">The sequence shown here is derived from an EMBL/GenBank/DDBJ whole genome shotgun (WGS) entry which is preliminary data.</text>
</comment>
<evidence type="ECO:0000259" key="1">
    <source>
        <dbReference type="Pfam" id="PF00248"/>
    </source>
</evidence>
<organism evidence="2 3">
    <name type="scientific">Microvirga brassicacearum</name>
    <dbReference type="NCBI Taxonomy" id="2580413"/>
    <lineage>
        <taxon>Bacteria</taxon>
        <taxon>Pseudomonadati</taxon>
        <taxon>Pseudomonadota</taxon>
        <taxon>Alphaproteobacteria</taxon>
        <taxon>Hyphomicrobiales</taxon>
        <taxon>Methylobacteriaceae</taxon>
        <taxon>Microvirga</taxon>
    </lineage>
</organism>
<dbReference type="OrthoDB" id="9768851at2"/>
<dbReference type="EMBL" id="VCMV01000003">
    <property type="protein sequence ID" value="KAB0269234.1"/>
    <property type="molecule type" value="Genomic_DNA"/>
</dbReference>
<dbReference type="InterPro" id="IPR036812">
    <property type="entry name" value="NAD(P)_OxRdtase_dom_sf"/>
</dbReference>
<dbReference type="PANTHER" id="PTHR42686">
    <property type="entry name" value="GH17980P-RELATED"/>
    <property type="match status" value="1"/>
</dbReference>
<sequence>MNGAESQVPRRFTTRSRRSLSFTELGFGTAPLGNLYKAIEEDMAQATLQAAWDTGCRYFDTAPLYGLGLAETRLNHFLRDRSRDSYVLSTKVGRLLRICPPESRTGIGKFFDTPARQEIFDYSYDGVMRSIEDSFERIGVDRIDIFFCHDVDVFTHGSKEASDRRIREFMDGGYRALASLRDQGVIAALGAGVNEWQVCERMAREGDFDIFLLAGRYTLLEQEALGSFLPYCSERDIAIVLGGPYNSGILATGPKPGAFYNYEPAPPEILDRVARIERVCGVHGVKLIEAALRFPLGHPAVVSVIPGAQTPQEVYRNAEIIKARIPRPLWSDLKTEGLLRPDAPVPA</sequence>
<keyword evidence="3" id="KW-1185">Reference proteome</keyword>